<sequence length="456" mass="51154">MYRLPVSRFPRSLRRLVVDLSHSSLAALSAATNDKDRAKAFVTVQAAYGKLETLVVPPRLLLQQISMTYQLPMVLGTVNDLGIAEILSESTDRGGRMSSKEIEERCGVPAGKVSRFLRFLSGRDIFEEVAPDVWAHTEASRLMDSGLPYDEIVRDPIHRFAKGTPHSAWISHVTEICAMGAISMVTALREDRYKKSYDVSETPFTKMCGTNVPFWQWMEQEGRVLNMTKGYELNNNISFDYSYYPWKSLPANATIVDVGGGVGSAMSVVLPLTSAGTKAIVQDLSRPVLERAKTFWAERDPTAVSEGRVLLQHHDFFQPQPVKGADVYFLRWILHDWSDGACLKILKHLHDAANEESRLLIEDVVVSHACHDIGSLKDRGVEDAYPTPMPKPLPANGGRAVEFEASLDMVMMNVLNGTERTYEQFRQIAEKAGWKPKKVYRTDELSSLKILEFVKM</sequence>
<reference evidence="6 7" key="1">
    <citation type="submission" date="2014-04" db="EMBL/GenBank/DDBJ databases">
        <authorList>
            <consortium name="DOE Joint Genome Institute"/>
            <person name="Kuo A."/>
            <person name="Girlanda M."/>
            <person name="Perotto S."/>
            <person name="Kohler A."/>
            <person name="Nagy L.G."/>
            <person name="Floudas D."/>
            <person name="Copeland A."/>
            <person name="Barry K.W."/>
            <person name="Cichocki N."/>
            <person name="Veneault-Fourrey C."/>
            <person name="LaButti K."/>
            <person name="Lindquist E.A."/>
            <person name="Lipzen A."/>
            <person name="Lundell T."/>
            <person name="Morin E."/>
            <person name="Murat C."/>
            <person name="Sun H."/>
            <person name="Tunlid A."/>
            <person name="Henrissat B."/>
            <person name="Grigoriev I.V."/>
            <person name="Hibbett D.S."/>
            <person name="Martin F."/>
            <person name="Nordberg H.P."/>
            <person name="Cantor M.N."/>
            <person name="Hua S.X."/>
        </authorList>
    </citation>
    <scope>NUCLEOTIDE SEQUENCE [LARGE SCALE GENOMIC DNA]</scope>
    <source>
        <strain evidence="6 7">MUT 4182</strain>
    </source>
</reference>
<dbReference type="Gene3D" id="1.10.10.10">
    <property type="entry name" value="Winged helix-like DNA-binding domain superfamily/Winged helix DNA-binding domain"/>
    <property type="match status" value="1"/>
</dbReference>
<dbReference type="PANTHER" id="PTHR43712">
    <property type="entry name" value="PUTATIVE (AFU_ORTHOLOGUE AFUA_4G14580)-RELATED"/>
    <property type="match status" value="1"/>
</dbReference>
<dbReference type="InterPro" id="IPR036388">
    <property type="entry name" value="WH-like_DNA-bd_sf"/>
</dbReference>
<dbReference type="Pfam" id="PF08100">
    <property type="entry name" value="Dimerisation"/>
    <property type="match status" value="1"/>
</dbReference>
<dbReference type="PROSITE" id="PS51683">
    <property type="entry name" value="SAM_OMT_II"/>
    <property type="match status" value="1"/>
</dbReference>
<dbReference type="OrthoDB" id="2410195at2759"/>
<dbReference type="GO" id="GO:0032259">
    <property type="term" value="P:methylation"/>
    <property type="evidence" value="ECO:0007669"/>
    <property type="project" value="UniProtKB-KW"/>
</dbReference>
<dbReference type="InterPro" id="IPR016461">
    <property type="entry name" value="COMT-like"/>
</dbReference>
<dbReference type="SUPFAM" id="SSF53335">
    <property type="entry name" value="S-adenosyl-L-methionine-dependent methyltransferases"/>
    <property type="match status" value="1"/>
</dbReference>
<proteinExistence type="predicted"/>
<reference evidence="7" key="2">
    <citation type="submission" date="2015-01" db="EMBL/GenBank/DDBJ databases">
        <title>Evolutionary Origins and Diversification of the Mycorrhizal Mutualists.</title>
        <authorList>
            <consortium name="DOE Joint Genome Institute"/>
            <consortium name="Mycorrhizal Genomics Consortium"/>
            <person name="Kohler A."/>
            <person name="Kuo A."/>
            <person name="Nagy L.G."/>
            <person name="Floudas D."/>
            <person name="Copeland A."/>
            <person name="Barry K.W."/>
            <person name="Cichocki N."/>
            <person name="Veneault-Fourrey C."/>
            <person name="LaButti K."/>
            <person name="Lindquist E.A."/>
            <person name="Lipzen A."/>
            <person name="Lundell T."/>
            <person name="Morin E."/>
            <person name="Murat C."/>
            <person name="Riley R."/>
            <person name="Ohm R."/>
            <person name="Sun H."/>
            <person name="Tunlid A."/>
            <person name="Henrissat B."/>
            <person name="Grigoriev I.V."/>
            <person name="Hibbett D.S."/>
            <person name="Martin F."/>
        </authorList>
    </citation>
    <scope>NUCLEOTIDE SEQUENCE [LARGE SCALE GENOMIC DNA]</scope>
    <source>
        <strain evidence="7">MUT 4182</strain>
    </source>
</reference>
<feature type="domain" description="O-methyltransferase C-terminal" evidence="4">
    <location>
        <begin position="202"/>
        <end position="371"/>
    </location>
</feature>
<evidence type="ECO:0000313" key="7">
    <source>
        <dbReference type="Proteomes" id="UP000054248"/>
    </source>
</evidence>
<evidence type="ECO:0000256" key="2">
    <source>
        <dbReference type="ARBA" id="ARBA00022679"/>
    </source>
</evidence>
<dbReference type="AlphaFoldDB" id="A0A0C3LBP8"/>
<keyword evidence="1" id="KW-0489">Methyltransferase</keyword>
<keyword evidence="3" id="KW-0949">S-adenosyl-L-methionine</keyword>
<organism evidence="6 7">
    <name type="scientific">Tulasnella calospora MUT 4182</name>
    <dbReference type="NCBI Taxonomy" id="1051891"/>
    <lineage>
        <taxon>Eukaryota</taxon>
        <taxon>Fungi</taxon>
        <taxon>Dikarya</taxon>
        <taxon>Basidiomycota</taxon>
        <taxon>Agaricomycotina</taxon>
        <taxon>Agaricomycetes</taxon>
        <taxon>Cantharellales</taxon>
        <taxon>Tulasnellaceae</taxon>
        <taxon>Tulasnella</taxon>
    </lineage>
</organism>
<dbReference type="InterPro" id="IPR012967">
    <property type="entry name" value="COMT_dimerisation"/>
</dbReference>
<evidence type="ECO:0000313" key="6">
    <source>
        <dbReference type="EMBL" id="KIO18912.1"/>
    </source>
</evidence>
<dbReference type="GO" id="GO:0046983">
    <property type="term" value="F:protein dimerization activity"/>
    <property type="evidence" value="ECO:0007669"/>
    <property type="project" value="InterPro"/>
</dbReference>
<dbReference type="Pfam" id="PF00891">
    <property type="entry name" value="Methyltransf_2"/>
    <property type="match status" value="1"/>
</dbReference>
<evidence type="ECO:0000259" key="4">
    <source>
        <dbReference type="Pfam" id="PF00891"/>
    </source>
</evidence>
<dbReference type="InterPro" id="IPR001077">
    <property type="entry name" value="COMT_C"/>
</dbReference>
<name>A0A0C3LBP8_9AGAM</name>
<dbReference type="InterPro" id="IPR029063">
    <property type="entry name" value="SAM-dependent_MTases_sf"/>
</dbReference>
<accession>A0A0C3LBP8</accession>
<gene>
    <name evidence="6" type="ORF">M407DRAFT_31420</name>
</gene>
<evidence type="ECO:0000256" key="3">
    <source>
        <dbReference type="ARBA" id="ARBA00022691"/>
    </source>
</evidence>
<dbReference type="SUPFAM" id="SSF46785">
    <property type="entry name" value="Winged helix' DNA-binding domain"/>
    <property type="match status" value="1"/>
</dbReference>
<evidence type="ECO:0000256" key="1">
    <source>
        <dbReference type="ARBA" id="ARBA00022603"/>
    </source>
</evidence>
<dbReference type="PANTHER" id="PTHR43712:SF2">
    <property type="entry name" value="O-METHYLTRANSFERASE CICE"/>
    <property type="match status" value="1"/>
</dbReference>
<dbReference type="InterPro" id="IPR036390">
    <property type="entry name" value="WH_DNA-bd_sf"/>
</dbReference>
<dbReference type="EMBL" id="KN823251">
    <property type="protein sequence ID" value="KIO18912.1"/>
    <property type="molecule type" value="Genomic_DNA"/>
</dbReference>
<dbReference type="Proteomes" id="UP000054248">
    <property type="component" value="Unassembled WGS sequence"/>
</dbReference>
<dbReference type="STRING" id="1051891.A0A0C3LBP8"/>
<dbReference type="Gene3D" id="3.40.50.150">
    <property type="entry name" value="Vaccinia Virus protein VP39"/>
    <property type="match status" value="1"/>
</dbReference>
<dbReference type="HOGENOM" id="CLU_005533_0_1_1"/>
<keyword evidence="7" id="KW-1185">Reference proteome</keyword>
<dbReference type="GO" id="GO:0008171">
    <property type="term" value="F:O-methyltransferase activity"/>
    <property type="evidence" value="ECO:0007669"/>
    <property type="project" value="InterPro"/>
</dbReference>
<feature type="domain" description="O-methyltransferase dimerisation" evidence="5">
    <location>
        <begin position="68"/>
        <end position="143"/>
    </location>
</feature>
<keyword evidence="2" id="KW-0808">Transferase</keyword>
<protein>
    <submittedName>
        <fullName evidence="6">Uncharacterized protein</fullName>
    </submittedName>
</protein>
<evidence type="ECO:0000259" key="5">
    <source>
        <dbReference type="Pfam" id="PF08100"/>
    </source>
</evidence>